<dbReference type="EMBL" id="JAGMWT010000013">
    <property type="protein sequence ID" value="KAH7117648.1"/>
    <property type="molecule type" value="Genomic_DNA"/>
</dbReference>
<keyword evidence="3" id="KW-1185">Reference proteome</keyword>
<organism evidence="2 3">
    <name type="scientific">Dendryphion nanum</name>
    <dbReference type="NCBI Taxonomy" id="256645"/>
    <lineage>
        <taxon>Eukaryota</taxon>
        <taxon>Fungi</taxon>
        <taxon>Dikarya</taxon>
        <taxon>Ascomycota</taxon>
        <taxon>Pezizomycotina</taxon>
        <taxon>Dothideomycetes</taxon>
        <taxon>Pleosporomycetidae</taxon>
        <taxon>Pleosporales</taxon>
        <taxon>Torulaceae</taxon>
        <taxon>Dendryphion</taxon>
    </lineage>
</organism>
<gene>
    <name evidence="2" type="ORF">B0J11DRAFT_89206</name>
</gene>
<dbReference type="AlphaFoldDB" id="A0A9P9IDH6"/>
<feature type="region of interest" description="Disordered" evidence="1">
    <location>
        <begin position="1"/>
        <end position="34"/>
    </location>
</feature>
<evidence type="ECO:0000313" key="2">
    <source>
        <dbReference type="EMBL" id="KAH7117648.1"/>
    </source>
</evidence>
<proteinExistence type="predicted"/>
<reference evidence="2" key="1">
    <citation type="journal article" date="2021" name="Nat. Commun.">
        <title>Genetic determinants of endophytism in the Arabidopsis root mycobiome.</title>
        <authorList>
            <person name="Mesny F."/>
            <person name="Miyauchi S."/>
            <person name="Thiergart T."/>
            <person name="Pickel B."/>
            <person name="Atanasova L."/>
            <person name="Karlsson M."/>
            <person name="Huettel B."/>
            <person name="Barry K.W."/>
            <person name="Haridas S."/>
            <person name="Chen C."/>
            <person name="Bauer D."/>
            <person name="Andreopoulos W."/>
            <person name="Pangilinan J."/>
            <person name="LaButti K."/>
            <person name="Riley R."/>
            <person name="Lipzen A."/>
            <person name="Clum A."/>
            <person name="Drula E."/>
            <person name="Henrissat B."/>
            <person name="Kohler A."/>
            <person name="Grigoriev I.V."/>
            <person name="Martin F.M."/>
            <person name="Hacquard S."/>
        </authorList>
    </citation>
    <scope>NUCLEOTIDE SEQUENCE</scope>
    <source>
        <strain evidence="2">MPI-CAGE-CH-0243</strain>
    </source>
</reference>
<dbReference type="Proteomes" id="UP000700596">
    <property type="component" value="Unassembled WGS sequence"/>
</dbReference>
<dbReference type="OrthoDB" id="47059at2759"/>
<name>A0A9P9IDH6_9PLEO</name>
<accession>A0A9P9IDH6</accession>
<evidence type="ECO:0000256" key="1">
    <source>
        <dbReference type="SAM" id="MobiDB-lite"/>
    </source>
</evidence>
<evidence type="ECO:0000313" key="3">
    <source>
        <dbReference type="Proteomes" id="UP000700596"/>
    </source>
</evidence>
<feature type="compositionally biased region" description="Polar residues" evidence="1">
    <location>
        <begin position="9"/>
        <end position="18"/>
    </location>
</feature>
<sequence length="212" mass="23453">MGEHKVKTSSKSKTNPYPISQPKKMATSSSKKSNLTSLLQNASSNTATFVRCPTATLQRLRHLHEAEWITLFTPVVPHPPATILARNMDPFEPLGRALPRQVRHVPYRMDNGMTETHADFLPPAGAIIIVMCTTENVMSHNSYAFHQQVEFARAIQKKANESRNSAHVPLILVLVTDNQTHEPAVSDFPALVTNTEYTTQALANAVQVLFGS</sequence>
<comment type="caution">
    <text evidence="2">The sequence shown here is derived from an EMBL/GenBank/DDBJ whole genome shotgun (WGS) entry which is preliminary data.</text>
</comment>
<protein>
    <submittedName>
        <fullName evidence="2">Uncharacterized protein</fullName>
    </submittedName>
</protein>